<feature type="domain" description="TIR" evidence="1">
    <location>
        <begin position="163"/>
        <end position="282"/>
    </location>
</feature>
<proteinExistence type="predicted"/>
<dbReference type="InterPro" id="IPR011029">
    <property type="entry name" value="DEATH-like_dom_sf"/>
</dbReference>
<evidence type="ECO:0000259" key="1">
    <source>
        <dbReference type="PROSITE" id="PS50104"/>
    </source>
</evidence>
<dbReference type="Gene3D" id="3.40.50.10140">
    <property type="entry name" value="Toll/interleukin-1 receptor homology (TIR) domain"/>
    <property type="match status" value="1"/>
</dbReference>
<protein>
    <recommendedName>
        <fullName evidence="5">TIR domain-containing protein</fullName>
    </recommendedName>
</protein>
<dbReference type="Gene3D" id="1.10.533.10">
    <property type="entry name" value="Death Domain, Fas"/>
    <property type="match status" value="2"/>
</dbReference>
<dbReference type="PROSITE" id="PS50168">
    <property type="entry name" value="DED"/>
    <property type="match status" value="1"/>
</dbReference>
<evidence type="ECO:0008006" key="5">
    <source>
        <dbReference type="Google" id="ProtNLM"/>
    </source>
</evidence>
<dbReference type="SUPFAM" id="SSF52200">
    <property type="entry name" value="Toll/Interleukin receptor TIR domain"/>
    <property type="match status" value="1"/>
</dbReference>
<evidence type="ECO:0000313" key="4">
    <source>
        <dbReference type="EMBL" id="EEN47893.1"/>
    </source>
</evidence>
<sequence length="305" mass="34712">MAGADERRTRQDLYLEISRELTDEEVSDIRGYIGGKQLPTGSIQRATAQEMFNMLERKRILKKGDLSFLVKLMESIDRQEFAEAANEIAEQESEDKGSAEELEALITRNRVLLTKRLQVSSLFPHLIERGLLLIDEKEDINSKTTTQGKAEALLDLLSRQGKCTPDVFMEILKLGNHEHIVIQLRDVLEKKGYSCWMDITKMGGGDKLHAEIDRGIRQAKVVISCVTPNYTKSDSCQNEVELAYRLKKPLVPVLLEKTAWPPEGPMAMPFAQLLYIDFTKESKEHPWKGAKLNDLITSLEQRLKQ</sequence>
<dbReference type="Pfam" id="PF13676">
    <property type="entry name" value="TIR_2"/>
    <property type="match status" value="1"/>
</dbReference>
<dbReference type="SUPFAM" id="SSF47986">
    <property type="entry name" value="DEATH domain"/>
    <property type="match status" value="2"/>
</dbReference>
<dbReference type="InParanoid" id="C3ZHU9"/>
<dbReference type="InterPro" id="IPR035897">
    <property type="entry name" value="Toll_tir_struct_dom_sf"/>
</dbReference>
<dbReference type="SMART" id="SM00114">
    <property type="entry name" value="CARD"/>
    <property type="match status" value="1"/>
</dbReference>
<dbReference type="STRING" id="7739.C3ZHU9"/>
<dbReference type="PANTHER" id="PTHR47508">
    <property type="entry name" value="SAM DOMAIN-CONTAINING PROTEIN-RELATED"/>
    <property type="match status" value="1"/>
</dbReference>
<reference evidence="4" key="1">
    <citation type="journal article" date="2008" name="Nature">
        <title>The amphioxus genome and the evolution of the chordate karyotype.</title>
        <authorList>
            <consortium name="US DOE Joint Genome Institute (JGI-PGF)"/>
            <person name="Putnam N.H."/>
            <person name="Butts T."/>
            <person name="Ferrier D.E.K."/>
            <person name="Furlong R.F."/>
            <person name="Hellsten U."/>
            <person name="Kawashima T."/>
            <person name="Robinson-Rechavi M."/>
            <person name="Shoguchi E."/>
            <person name="Terry A."/>
            <person name="Yu J.-K."/>
            <person name="Benito-Gutierrez E.L."/>
            <person name="Dubchak I."/>
            <person name="Garcia-Fernandez J."/>
            <person name="Gibson-Brown J.J."/>
            <person name="Grigoriev I.V."/>
            <person name="Horton A.C."/>
            <person name="de Jong P.J."/>
            <person name="Jurka J."/>
            <person name="Kapitonov V.V."/>
            <person name="Kohara Y."/>
            <person name="Kuroki Y."/>
            <person name="Lindquist E."/>
            <person name="Lucas S."/>
            <person name="Osoegawa K."/>
            <person name="Pennacchio L.A."/>
            <person name="Salamov A.A."/>
            <person name="Satou Y."/>
            <person name="Sauka-Spengler T."/>
            <person name="Schmutz J."/>
            <person name="Shin-I T."/>
            <person name="Toyoda A."/>
            <person name="Bronner-Fraser M."/>
            <person name="Fujiyama A."/>
            <person name="Holland L.Z."/>
            <person name="Holland P.W.H."/>
            <person name="Satoh N."/>
            <person name="Rokhsar D.S."/>
        </authorList>
    </citation>
    <scope>NUCLEOTIDE SEQUENCE [LARGE SCALE GENOMIC DNA]</scope>
    <source>
        <strain evidence="4">S238N-H82</strain>
        <tissue evidence="4">Testes</tissue>
    </source>
</reference>
<gene>
    <name evidence="4" type="ORF">BRAFLDRAFT_89399</name>
</gene>
<evidence type="ECO:0000259" key="3">
    <source>
        <dbReference type="PROSITE" id="PS50209"/>
    </source>
</evidence>
<dbReference type="PANTHER" id="PTHR47508:SF1">
    <property type="entry name" value="NON-SPECIFIC SERINE_THREONINE PROTEIN KINASE"/>
    <property type="match status" value="1"/>
</dbReference>
<evidence type="ECO:0000259" key="2">
    <source>
        <dbReference type="PROSITE" id="PS50168"/>
    </source>
</evidence>
<dbReference type="CDD" id="cd00045">
    <property type="entry name" value="DED"/>
    <property type="match status" value="1"/>
</dbReference>
<dbReference type="InterPro" id="IPR001875">
    <property type="entry name" value="DED_dom"/>
</dbReference>
<dbReference type="EMBL" id="GG666624">
    <property type="protein sequence ID" value="EEN47893.1"/>
    <property type="molecule type" value="Genomic_DNA"/>
</dbReference>
<dbReference type="InterPro" id="IPR000157">
    <property type="entry name" value="TIR_dom"/>
</dbReference>
<name>C3ZHU9_BRAFL</name>
<dbReference type="SMART" id="SM00255">
    <property type="entry name" value="TIR"/>
    <property type="match status" value="1"/>
</dbReference>
<organism>
    <name type="scientific">Branchiostoma floridae</name>
    <name type="common">Florida lancelet</name>
    <name type="synonym">Amphioxus</name>
    <dbReference type="NCBI Taxonomy" id="7739"/>
    <lineage>
        <taxon>Eukaryota</taxon>
        <taxon>Metazoa</taxon>
        <taxon>Chordata</taxon>
        <taxon>Cephalochordata</taxon>
        <taxon>Leptocardii</taxon>
        <taxon>Amphioxiformes</taxon>
        <taxon>Branchiostomatidae</taxon>
        <taxon>Branchiostoma</taxon>
    </lineage>
</organism>
<dbReference type="GO" id="GO:0007165">
    <property type="term" value="P:signal transduction"/>
    <property type="evidence" value="ECO:0007669"/>
    <property type="project" value="InterPro"/>
</dbReference>
<accession>C3ZHU9</accession>
<feature type="domain" description="DED" evidence="2">
    <location>
        <begin position="9"/>
        <end position="87"/>
    </location>
</feature>
<dbReference type="CDD" id="cd01671">
    <property type="entry name" value="CARD"/>
    <property type="match status" value="1"/>
</dbReference>
<dbReference type="PROSITE" id="PS50104">
    <property type="entry name" value="TIR"/>
    <property type="match status" value="1"/>
</dbReference>
<dbReference type="AlphaFoldDB" id="C3ZHU9"/>
<dbReference type="InterPro" id="IPR001315">
    <property type="entry name" value="CARD"/>
</dbReference>
<feature type="domain" description="CARD" evidence="3">
    <location>
        <begin position="98"/>
        <end position="173"/>
    </location>
</feature>
<dbReference type="PROSITE" id="PS50209">
    <property type="entry name" value="CARD"/>
    <property type="match status" value="1"/>
</dbReference>
<dbReference type="GO" id="GO:0042981">
    <property type="term" value="P:regulation of apoptotic process"/>
    <property type="evidence" value="ECO:0007669"/>
    <property type="project" value="InterPro"/>
</dbReference>